<organism evidence="2 3">
    <name type="scientific">Xanthomonas phage Langgrundblatt1</name>
    <dbReference type="NCBI Taxonomy" id="2939128"/>
    <lineage>
        <taxon>Viruses</taxon>
        <taxon>Duplodnaviria</taxon>
        <taxon>Heunggongvirae</taxon>
        <taxon>Uroviricota</taxon>
        <taxon>Caudoviricetes</taxon>
        <taxon>Stanbaylleyvirinae</taxon>
        <taxon>Shirevirus</taxon>
        <taxon>Shirevirus langgrundblatt1</taxon>
    </lineage>
</organism>
<evidence type="ECO:0000256" key="1">
    <source>
        <dbReference type="SAM" id="MobiDB-lite"/>
    </source>
</evidence>
<reference evidence="2" key="1">
    <citation type="journal article" date="2022" name="Viruses">
        <title>Isolation of novel Xanthomonas phages for the plant pathogens X. translucens and X. campestris.</title>
        <authorList>
            <person name="Erdrich S.H."/>
            <person name="Sharma V."/>
            <person name="Schurr U."/>
            <person name="Arsova B."/>
            <person name="Frunzke J."/>
        </authorList>
    </citation>
    <scope>NUCLEOTIDE SEQUENCE</scope>
</reference>
<name>A0A9E7E1G4_9CAUD</name>
<protein>
    <submittedName>
        <fullName evidence="2">Tail fiber protein</fullName>
    </submittedName>
</protein>
<evidence type="ECO:0000313" key="2">
    <source>
        <dbReference type="EMBL" id="URA06811.1"/>
    </source>
</evidence>
<dbReference type="Proteomes" id="UP001056479">
    <property type="component" value="Segment"/>
</dbReference>
<evidence type="ECO:0000313" key="3">
    <source>
        <dbReference type="Proteomes" id="UP001056479"/>
    </source>
</evidence>
<proteinExistence type="predicted"/>
<accession>A0A9E7E1G4</accession>
<dbReference type="EMBL" id="ON189042">
    <property type="protein sequence ID" value="URA06811.1"/>
    <property type="molecule type" value="Genomic_DNA"/>
</dbReference>
<feature type="region of interest" description="Disordered" evidence="1">
    <location>
        <begin position="238"/>
        <end position="266"/>
    </location>
</feature>
<gene>
    <name evidence="2" type="ORF">Langgrundblatt1_BL10046</name>
</gene>
<sequence>MKLEVKLKPQFVYKLRAIKRDAEGNEISRRESAELPNVFTNWGVESLFGANSDTVSTIAGIVGTGNTTPAITQTSMAAFKAGRYTPTSTGVGLIGRTWNDLGSNQGYVQMQWRTIFGVGVATGNISEVGAAFQQSNPTSLTNICSRALVVDGVGNPTTFEVLADEELQLDQFFRVYVDYSDRVTVMNVNGVDYTVTLRPMGLGAPNTHWPVFGAFSGPSAFSSVYYGTMTLATATSGSTPSATGGQDNLAQGSQGGANAYVPGTKQRSVYMRSPTGTARQIGGFDIQQTAQGGWQCKFTPPIPKSNLERFTATLMYVIDNTP</sequence>
<keyword evidence="3" id="KW-1185">Reference proteome</keyword>